<feature type="compositionally biased region" description="Polar residues" evidence="1">
    <location>
        <begin position="230"/>
        <end position="251"/>
    </location>
</feature>
<sequence length="272" mass="28219">MKYAPPIGQEAQGEEAHYVDGNPELGILGSPVPAAAIEQGQRELLHVIKQAGLTPSSEDLTQLFQAIGKLISDKVPIATNETVGLVKGGANIDIGEDGTISLTGIDPWSVFPKRVPIAVDGVTFGGSDGRRAIMPGESEPRENWVKCDGGSDGQGGSVPNLQGRFILGASEDHKAGSTGGSETHAHSLSGTVGETTLTVEQLASHTHKYTIGNGGAWEASGASYRESTENRSQIPTTSTGGSKPHTHTLSGASGEVDSLPPYYALALIMRIA</sequence>
<feature type="region of interest" description="Disordered" evidence="1">
    <location>
        <begin position="136"/>
        <end position="160"/>
    </location>
</feature>
<evidence type="ECO:0000313" key="3">
    <source>
        <dbReference type="Proteomes" id="UP000186323"/>
    </source>
</evidence>
<dbReference type="EMBL" id="LT630450">
    <property type="protein sequence ID" value="SFV72089.1"/>
    <property type="molecule type" value="Genomic_DNA"/>
</dbReference>
<feature type="region of interest" description="Disordered" evidence="1">
    <location>
        <begin position="221"/>
        <end position="255"/>
    </location>
</feature>
<proteinExistence type="predicted"/>
<name>A0A1K1LBK5_9BACT</name>
<accession>A0A1K1LBK5</accession>
<dbReference type="KEGG" id="dpg:DESPIGER_0187"/>
<gene>
    <name evidence="2" type="ORF">DESPIGER_0187</name>
</gene>
<organism evidence="2 3">
    <name type="scientific">Desulfovibrio piger</name>
    <dbReference type="NCBI Taxonomy" id="901"/>
    <lineage>
        <taxon>Bacteria</taxon>
        <taxon>Pseudomonadati</taxon>
        <taxon>Thermodesulfobacteriota</taxon>
        <taxon>Desulfovibrionia</taxon>
        <taxon>Desulfovibrionales</taxon>
        <taxon>Desulfovibrionaceae</taxon>
        <taxon>Desulfovibrio</taxon>
    </lineage>
</organism>
<evidence type="ECO:0000256" key="1">
    <source>
        <dbReference type="SAM" id="MobiDB-lite"/>
    </source>
</evidence>
<evidence type="ECO:0000313" key="2">
    <source>
        <dbReference type="EMBL" id="SFV72089.1"/>
    </source>
</evidence>
<protein>
    <recommendedName>
        <fullName evidence="4">Tail fiber protein</fullName>
    </recommendedName>
</protein>
<evidence type="ECO:0008006" key="4">
    <source>
        <dbReference type="Google" id="ProtNLM"/>
    </source>
</evidence>
<dbReference type="RefSeq" id="WP_072331884.1">
    <property type="nucleotide sequence ID" value="NZ_LT630450.1"/>
</dbReference>
<dbReference type="OrthoDB" id="5365411at2"/>
<dbReference type="AlphaFoldDB" id="A0A1K1LBK5"/>
<keyword evidence="3" id="KW-1185">Reference proteome</keyword>
<dbReference type="SUPFAM" id="SSF88874">
    <property type="entry name" value="Receptor-binding domain of short tail fibre protein gp12"/>
    <property type="match status" value="1"/>
</dbReference>
<reference evidence="3" key="1">
    <citation type="submission" date="2016-10" db="EMBL/GenBank/DDBJ databases">
        <authorList>
            <person name="Wegmann U."/>
        </authorList>
    </citation>
    <scope>NUCLEOTIDE SEQUENCE [LARGE SCALE GENOMIC DNA]</scope>
</reference>
<feature type="region of interest" description="Disordered" evidence="1">
    <location>
        <begin position="171"/>
        <end position="190"/>
    </location>
</feature>
<dbReference type="Proteomes" id="UP000186323">
    <property type="component" value="Chromosome I"/>
</dbReference>